<name>A0AAW8FNB8_9ACTN</name>
<evidence type="ECO:0008006" key="4">
    <source>
        <dbReference type="Google" id="ProtNLM"/>
    </source>
</evidence>
<dbReference type="RefSeq" id="WP_306981300.1">
    <property type="nucleotide sequence ID" value="NZ_JAUSZV010000005.1"/>
</dbReference>
<dbReference type="SUPFAM" id="SSF69318">
    <property type="entry name" value="Integrin alpha N-terminal domain"/>
    <property type="match status" value="1"/>
</dbReference>
<dbReference type="InterPro" id="IPR013517">
    <property type="entry name" value="FG-GAP"/>
</dbReference>
<evidence type="ECO:0000313" key="3">
    <source>
        <dbReference type="Proteomes" id="UP001234216"/>
    </source>
</evidence>
<dbReference type="Proteomes" id="UP001234216">
    <property type="component" value="Unassembled WGS sequence"/>
</dbReference>
<keyword evidence="1" id="KW-0732">Signal</keyword>
<organism evidence="2 3">
    <name type="scientific">Streptomyces canus</name>
    <dbReference type="NCBI Taxonomy" id="58343"/>
    <lineage>
        <taxon>Bacteria</taxon>
        <taxon>Bacillati</taxon>
        <taxon>Actinomycetota</taxon>
        <taxon>Actinomycetes</taxon>
        <taxon>Kitasatosporales</taxon>
        <taxon>Streptomycetaceae</taxon>
        <taxon>Streptomyces</taxon>
        <taxon>Streptomyces aurantiacus group</taxon>
    </lineage>
</organism>
<accession>A0AAW8FNB8</accession>
<protein>
    <recommendedName>
        <fullName evidence="4">VCBS repeat-containing protein</fullName>
    </recommendedName>
</protein>
<dbReference type="Gene3D" id="2.130.10.130">
    <property type="entry name" value="Integrin alpha, N-terminal"/>
    <property type="match status" value="1"/>
</dbReference>
<dbReference type="AlphaFoldDB" id="A0AAW8FNB8"/>
<sequence length="112" mass="11214">MRATKRVAHGLAVALELGGIVTLPTDGCADFAVAAPDRTVVGKAKAGFVGVLYGSASGLKTSTKQVFSQNSAGTPGTAEVGHRFGSALTTADLDRNGYTDLVVASGSARATC</sequence>
<proteinExistence type="predicted"/>
<dbReference type="InterPro" id="IPR028994">
    <property type="entry name" value="Integrin_alpha_N"/>
</dbReference>
<dbReference type="Pfam" id="PF01839">
    <property type="entry name" value="FG-GAP"/>
    <property type="match status" value="1"/>
</dbReference>
<evidence type="ECO:0000256" key="1">
    <source>
        <dbReference type="ARBA" id="ARBA00022729"/>
    </source>
</evidence>
<evidence type="ECO:0000313" key="2">
    <source>
        <dbReference type="EMBL" id="MDQ0910567.1"/>
    </source>
</evidence>
<gene>
    <name evidence="2" type="ORF">QFZ22_006552</name>
</gene>
<reference evidence="2" key="1">
    <citation type="submission" date="2023-07" db="EMBL/GenBank/DDBJ databases">
        <title>Comparative genomics of wheat-associated soil bacteria to identify genetic determinants of phenazine resistance.</title>
        <authorList>
            <person name="Mouncey N."/>
        </authorList>
    </citation>
    <scope>NUCLEOTIDE SEQUENCE</scope>
    <source>
        <strain evidence="2">V4I22</strain>
    </source>
</reference>
<comment type="caution">
    <text evidence="2">The sequence shown here is derived from an EMBL/GenBank/DDBJ whole genome shotgun (WGS) entry which is preliminary data.</text>
</comment>
<dbReference type="EMBL" id="JAUSZV010000005">
    <property type="protein sequence ID" value="MDQ0910567.1"/>
    <property type="molecule type" value="Genomic_DNA"/>
</dbReference>